<dbReference type="Gene3D" id="2.40.50.140">
    <property type="entry name" value="Nucleic acid-binding proteins"/>
    <property type="match status" value="1"/>
</dbReference>
<evidence type="ECO:0000313" key="4">
    <source>
        <dbReference type="Proteomes" id="UP000252707"/>
    </source>
</evidence>
<dbReference type="GO" id="GO:0043488">
    <property type="term" value="P:regulation of mRNA stability"/>
    <property type="evidence" value="ECO:0007669"/>
    <property type="project" value="TreeGrafter"/>
</dbReference>
<reference evidence="3 4" key="1">
    <citation type="submission" date="2018-07" db="EMBL/GenBank/DDBJ databases">
        <title>Genomic Encyclopedia of Type Strains, Phase IV (KMG-IV): sequencing the most valuable type-strain genomes for metagenomic binning, comparative biology and taxonomic classification.</title>
        <authorList>
            <person name="Goeker M."/>
        </authorList>
    </citation>
    <scope>NUCLEOTIDE SEQUENCE [LARGE SCALE GENOMIC DNA]</scope>
    <source>
        <strain evidence="3 4">DSM 26407</strain>
    </source>
</reference>
<dbReference type="SUPFAM" id="SSF50249">
    <property type="entry name" value="Nucleic acid-binding proteins"/>
    <property type="match status" value="1"/>
</dbReference>
<dbReference type="EMBL" id="QPJY01000016">
    <property type="protein sequence ID" value="RCX24739.1"/>
    <property type="molecule type" value="Genomic_DNA"/>
</dbReference>
<dbReference type="Pfam" id="PF00313">
    <property type="entry name" value="CSD"/>
    <property type="match status" value="1"/>
</dbReference>
<keyword evidence="4" id="KW-1185">Reference proteome</keyword>
<dbReference type="CDD" id="cd04458">
    <property type="entry name" value="CSP_CDS"/>
    <property type="match status" value="1"/>
</dbReference>
<dbReference type="PANTHER" id="PTHR12962">
    <property type="entry name" value="CALCIUM-REGULATED HEAT STABLE PROTEIN CRHSP-24-RELATED"/>
    <property type="match status" value="1"/>
</dbReference>
<dbReference type="InterPro" id="IPR010718">
    <property type="entry name" value="DUF1294"/>
</dbReference>
<feature type="transmembrane region" description="Helical" evidence="1">
    <location>
        <begin position="170"/>
        <end position="189"/>
    </location>
</feature>
<dbReference type="RefSeq" id="WP_114281190.1">
    <property type="nucleotide sequence ID" value="NZ_QPJY01000016.1"/>
</dbReference>
<proteinExistence type="predicted"/>
<name>A0A369BSX6_9GAMM</name>
<dbReference type="PANTHER" id="PTHR12962:SF1">
    <property type="entry name" value="COLD SHOCK DOMAIN-CONTAINING PROTEIN CG9705"/>
    <property type="match status" value="1"/>
</dbReference>
<evidence type="ECO:0000313" key="3">
    <source>
        <dbReference type="EMBL" id="RCX24739.1"/>
    </source>
</evidence>
<dbReference type="OrthoDB" id="72963at2"/>
<feature type="transmembrane region" description="Helical" evidence="1">
    <location>
        <begin position="81"/>
        <end position="99"/>
    </location>
</feature>
<feature type="transmembrane region" description="Helical" evidence="1">
    <location>
        <begin position="105"/>
        <end position="125"/>
    </location>
</feature>
<organism evidence="3 4">
    <name type="scientific">Thioalbus denitrificans</name>
    <dbReference type="NCBI Taxonomy" id="547122"/>
    <lineage>
        <taxon>Bacteria</taxon>
        <taxon>Pseudomonadati</taxon>
        <taxon>Pseudomonadota</taxon>
        <taxon>Gammaproteobacteria</taxon>
        <taxon>Chromatiales</taxon>
        <taxon>Ectothiorhodospiraceae</taxon>
        <taxon>Thioalbus</taxon>
    </lineage>
</organism>
<evidence type="ECO:0000259" key="2">
    <source>
        <dbReference type="Pfam" id="PF00313"/>
    </source>
</evidence>
<keyword evidence="1" id="KW-1133">Transmembrane helix</keyword>
<dbReference type="GO" id="GO:0005737">
    <property type="term" value="C:cytoplasm"/>
    <property type="evidence" value="ECO:0007669"/>
    <property type="project" value="TreeGrafter"/>
</dbReference>
<feature type="domain" description="CSD" evidence="2">
    <location>
        <begin position="5"/>
        <end position="45"/>
    </location>
</feature>
<keyword evidence="1" id="KW-0812">Transmembrane</keyword>
<dbReference type="AlphaFoldDB" id="A0A369BSX6"/>
<sequence>MRHNGRLTTWHEARGYGFITPSGGGAPVFVHISAFPRGHARPVGREFVIYELATDGKGRSRAVRAAFAGARKPAGPAGKGVRWAWAVVTLFFLLLGVAVRLGRLAAFVPALYLALSLVAFAAYALDKSAARNGRWRIPESALHLLGLLGGWPGALVAQQTLRHKSRKAEFLALFWILALVNCAALGWLFSAPGAAFLRSLGRLWA</sequence>
<dbReference type="InterPro" id="IPR052069">
    <property type="entry name" value="Ca-reg_mRNA-binding_domain"/>
</dbReference>
<keyword evidence="1" id="KW-0472">Membrane</keyword>
<comment type="caution">
    <text evidence="3">The sequence shown here is derived from an EMBL/GenBank/DDBJ whole genome shotgun (WGS) entry which is preliminary data.</text>
</comment>
<dbReference type="Proteomes" id="UP000252707">
    <property type="component" value="Unassembled WGS sequence"/>
</dbReference>
<protein>
    <submittedName>
        <fullName evidence="3">Uncharacterized membrane protein YsdA (DUF1294 family)</fullName>
    </submittedName>
</protein>
<evidence type="ECO:0000256" key="1">
    <source>
        <dbReference type="SAM" id="Phobius"/>
    </source>
</evidence>
<dbReference type="InterPro" id="IPR012340">
    <property type="entry name" value="NA-bd_OB-fold"/>
</dbReference>
<dbReference type="GO" id="GO:0003730">
    <property type="term" value="F:mRNA 3'-UTR binding"/>
    <property type="evidence" value="ECO:0007669"/>
    <property type="project" value="TreeGrafter"/>
</dbReference>
<dbReference type="InterPro" id="IPR002059">
    <property type="entry name" value="CSP_DNA-bd"/>
</dbReference>
<gene>
    <name evidence="3" type="ORF">DFQ59_11624</name>
</gene>
<dbReference type="Pfam" id="PF06961">
    <property type="entry name" value="DUF1294"/>
    <property type="match status" value="1"/>
</dbReference>
<accession>A0A369BSX6</accession>